<dbReference type="Pfam" id="PF11272">
    <property type="entry name" value="DUF3072"/>
    <property type="match status" value="1"/>
</dbReference>
<accession>A0A1A6AE28</accession>
<evidence type="ECO:0000313" key="2">
    <source>
        <dbReference type="EMBL" id="OBR88320.1"/>
    </source>
</evidence>
<feature type="compositionally biased region" description="Basic and acidic residues" evidence="1">
    <location>
        <begin position="127"/>
        <end position="143"/>
    </location>
</feature>
<dbReference type="VEuPathDB" id="FungiDB:I303_00131"/>
<evidence type="ECO:0000313" key="3">
    <source>
        <dbReference type="EMBL" id="WWC57599.1"/>
    </source>
</evidence>
<gene>
    <name evidence="2" type="ORF">I303_00131</name>
    <name evidence="3" type="ORF">I303_100131</name>
</gene>
<dbReference type="Proteomes" id="UP000078595">
    <property type="component" value="Chromosome 1"/>
</dbReference>
<feature type="region of interest" description="Disordered" evidence="1">
    <location>
        <begin position="319"/>
        <end position="339"/>
    </location>
</feature>
<evidence type="ECO:0000256" key="1">
    <source>
        <dbReference type="SAM" id="MobiDB-lite"/>
    </source>
</evidence>
<feature type="compositionally biased region" description="Basic and acidic residues" evidence="1">
    <location>
        <begin position="188"/>
        <end position="215"/>
    </location>
</feature>
<feature type="compositionally biased region" description="Basic and acidic residues" evidence="1">
    <location>
        <begin position="168"/>
        <end position="177"/>
    </location>
</feature>
<dbReference type="EMBL" id="CP144530">
    <property type="protein sequence ID" value="WWC57599.1"/>
    <property type="molecule type" value="Genomic_DNA"/>
</dbReference>
<organism evidence="2">
    <name type="scientific">Kwoniella dejecticola CBS 10117</name>
    <dbReference type="NCBI Taxonomy" id="1296121"/>
    <lineage>
        <taxon>Eukaryota</taxon>
        <taxon>Fungi</taxon>
        <taxon>Dikarya</taxon>
        <taxon>Basidiomycota</taxon>
        <taxon>Agaricomycotina</taxon>
        <taxon>Tremellomycetes</taxon>
        <taxon>Tremellales</taxon>
        <taxon>Cryptococcaceae</taxon>
        <taxon>Kwoniella</taxon>
    </lineage>
</organism>
<keyword evidence="4" id="KW-1185">Reference proteome</keyword>
<reference evidence="3" key="3">
    <citation type="submission" date="2024-02" db="EMBL/GenBank/DDBJ databases">
        <title>Comparative genomics of Cryptococcus and Kwoniella reveals pathogenesis evolution and contrasting modes of karyotype evolution via chromosome fusion or intercentromeric recombination.</title>
        <authorList>
            <person name="Coelho M.A."/>
            <person name="David-Palma M."/>
            <person name="Shea T."/>
            <person name="Bowers K."/>
            <person name="McGinley-Smith S."/>
            <person name="Mohammad A.W."/>
            <person name="Gnirke A."/>
            <person name="Yurkov A.M."/>
            <person name="Nowrousian M."/>
            <person name="Sun S."/>
            <person name="Cuomo C.A."/>
            <person name="Heitman J."/>
        </authorList>
    </citation>
    <scope>NUCLEOTIDE SEQUENCE</scope>
    <source>
        <strain evidence="3">CBS 10117</strain>
    </source>
</reference>
<feature type="compositionally biased region" description="Polar residues" evidence="1">
    <location>
        <begin position="232"/>
        <end position="249"/>
    </location>
</feature>
<protein>
    <submittedName>
        <fullName evidence="2">Uncharacterized protein</fullName>
    </submittedName>
</protein>
<dbReference type="EMBL" id="KI894027">
    <property type="protein sequence ID" value="OBR88320.1"/>
    <property type="molecule type" value="Genomic_DNA"/>
</dbReference>
<dbReference type="GeneID" id="28963830"/>
<dbReference type="InterPro" id="IPR021425">
    <property type="entry name" value="DUF3072"/>
</dbReference>
<dbReference type="KEGG" id="kdj:28963830"/>
<dbReference type="AlphaFoldDB" id="A0A1A6AE28"/>
<feature type="compositionally biased region" description="Pro residues" evidence="1">
    <location>
        <begin position="1"/>
        <end position="11"/>
    </location>
</feature>
<dbReference type="RefSeq" id="XP_018266162.1">
    <property type="nucleotide sequence ID" value="XM_018403508.1"/>
</dbReference>
<evidence type="ECO:0000313" key="4">
    <source>
        <dbReference type="Proteomes" id="UP000078595"/>
    </source>
</evidence>
<sequence length="339" mass="36405">MADPNSLPPLPADHLDHPEQWATGSEPATEKQKGFIAVLEKQHPELVEDGDGIEKGELGKSEASEIIDSLKKGEKPKTHQDPSAPDTNTEKAIDENVNGVNDKEGEVKEDKVGEKRKAPSGSTENEDNQKIEKVAEKEKEKEIPATQHSQVDELASSQDQDEVIEVDADGKDLKESKQTTLDGAFDNGQKRNGAENGMEEGKDEDRASKKAKLDESSNSTGTSTKEKVPTTIDPTPTSASENNGTKDVQTSTSTSTSTATAPSKNDSESIPNPPGETVPGSAGHLDHPENWTTGTEPATEKQKGFIKVLEKQKGVVEGGDVEHLGKSEASEKIEELKEL</sequence>
<feature type="compositionally biased region" description="Basic and acidic residues" evidence="1">
    <location>
        <begin position="101"/>
        <end position="117"/>
    </location>
</feature>
<dbReference type="OrthoDB" id="2751476at2759"/>
<feature type="region of interest" description="Disordered" evidence="1">
    <location>
        <begin position="1"/>
        <end position="305"/>
    </location>
</feature>
<feature type="compositionally biased region" description="Low complexity" evidence="1">
    <location>
        <begin position="250"/>
        <end position="261"/>
    </location>
</feature>
<feature type="compositionally biased region" description="Basic and acidic residues" evidence="1">
    <location>
        <begin position="40"/>
        <end position="80"/>
    </location>
</feature>
<reference evidence="3" key="2">
    <citation type="submission" date="2013-07" db="EMBL/GenBank/DDBJ databases">
        <authorList>
            <consortium name="The Broad Institute Genome Sequencing Platform"/>
            <person name="Cuomo C."/>
            <person name="Litvintseva A."/>
            <person name="Chen Y."/>
            <person name="Heitman J."/>
            <person name="Sun S."/>
            <person name="Springer D."/>
            <person name="Dromer F."/>
            <person name="Young S.K."/>
            <person name="Zeng Q."/>
            <person name="Gargeya S."/>
            <person name="Fitzgerald M."/>
            <person name="Abouelleil A."/>
            <person name="Alvarado L."/>
            <person name="Berlin A.M."/>
            <person name="Chapman S.B."/>
            <person name="Dewar J."/>
            <person name="Goldberg J."/>
            <person name="Griggs A."/>
            <person name="Gujja S."/>
            <person name="Hansen M."/>
            <person name="Howarth C."/>
            <person name="Imamovic A."/>
            <person name="Larimer J."/>
            <person name="McCowan C."/>
            <person name="Murphy C."/>
            <person name="Pearson M."/>
            <person name="Priest M."/>
            <person name="Roberts A."/>
            <person name="Saif S."/>
            <person name="Shea T."/>
            <person name="Sykes S."/>
            <person name="Wortman J."/>
            <person name="Nusbaum C."/>
            <person name="Birren B."/>
        </authorList>
    </citation>
    <scope>NUCLEOTIDE SEQUENCE</scope>
    <source>
        <strain evidence="3">CBS 10117</strain>
    </source>
</reference>
<proteinExistence type="predicted"/>
<name>A0A1A6AE28_9TREE</name>
<reference evidence="2" key="1">
    <citation type="submission" date="2013-07" db="EMBL/GenBank/DDBJ databases">
        <title>The Genome Sequence of Cryptococcus dejecticola CBS10117.</title>
        <authorList>
            <consortium name="The Broad Institute Genome Sequencing Platform"/>
            <person name="Cuomo C."/>
            <person name="Litvintseva A."/>
            <person name="Chen Y."/>
            <person name="Heitman J."/>
            <person name="Sun S."/>
            <person name="Springer D."/>
            <person name="Dromer F."/>
            <person name="Young S.K."/>
            <person name="Zeng Q."/>
            <person name="Gargeya S."/>
            <person name="Fitzgerald M."/>
            <person name="Abouelleil A."/>
            <person name="Alvarado L."/>
            <person name="Berlin A.M."/>
            <person name="Chapman S.B."/>
            <person name="Dewar J."/>
            <person name="Goldberg J."/>
            <person name="Griggs A."/>
            <person name="Gujja S."/>
            <person name="Hansen M."/>
            <person name="Howarth C."/>
            <person name="Imamovic A."/>
            <person name="Larimer J."/>
            <person name="McCowan C."/>
            <person name="Murphy C."/>
            <person name="Pearson M."/>
            <person name="Priest M."/>
            <person name="Roberts A."/>
            <person name="Saif S."/>
            <person name="Shea T."/>
            <person name="Sykes S."/>
            <person name="Wortman J."/>
            <person name="Nusbaum C."/>
            <person name="Birren B."/>
        </authorList>
    </citation>
    <scope>NUCLEOTIDE SEQUENCE [LARGE SCALE GENOMIC DNA]</scope>
    <source>
        <strain evidence="2">CBS 10117</strain>
    </source>
</reference>